<dbReference type="EMBL" id="AF195570">
    <property type="protein sequence ID" value="AAF31389.1"/>
    <property type="molecule type" value="mRNA"/>
</dbReference>
<reference evidence="1" key="1">
    <citation type="journal article" date="2000" name="Mol. Cell">
        <title>The ves multigene family of B. bovis encodes components of rapid antigenic variation at the infected erythrocyte surface.</title>
        <authorList>
            <person name="Allred D.R."/>
            <person name="Carlton J.M."/>
            <person name="Satcher R.L."/>
            <person name="Long J.A."/>
            <person name="Brown W.C."/>
            <person name="Patterson P.E."/>
            <person name="O'Connor R.M."/>
            <person name="Stroup S.E."/>
        </authorList>
    </citation>
    <scope>NUCLEOTIDE SEQUENCE</scope>
</reference>
<feature type="non-terminal residue" evidence="1">
    <location>
        <position position="177"/>
    </location>
</feature>
<organism evidence="1">
    <name type="scientific">Babesia bovis</name>
    <dbReference type="NCBI Taxonomy" id="5865"/>
    <lineage>
        <taxon>Eukaryota</taxon>
        <taxon>Sar</taxon>
        <taxon>Alveolata</taxon>
        <taxon>Apicomplexa</taxon>
        <taxon>Aconoidasida</taxon>
        <taxon>Piroplasmida</taxon>
        <taxon>Babesiidae</taxon>
        <taxon>Babesia</taxon>
    </lineage>
</organism>
<feature type="non-terminal residue" evidence="1">
    <location>
        <position position="1"/>
    </location>
</feature>
<accession>Q9NIS2</accession>
<dbReference type="AlphaFoldDB" id="Q9NIS2"/>
<dbReference type="Gene3D" id="1.20.120.330">
    <property type="entry name" value="Nucleotidyltransferases domain 2"/>
    <property type="match status" value="1"/>
</dbReference>
<sequence>QEALEGKGEEITKVKVKLQEAEKGLDKAKEGLEGAVKNDRLNGNLGTAKKKLGGLTNGGGALDTLANGSNTAGSLQQIANTSEEWRKEYSSAKDKISDAIHKIQEVLTALQTEVPQVSSHLNGHKDEFTKAIEQLISICNTAKCLTCMDHSSKCGQEGKPYRCTVCDSMAYSGVPPP</sequence>
<protein>
    <submittedName>
        <fullName evidence="1">Variant erythrocyte surface antigen-1a</fullName>
    </submittedName>
</protein>
<name>Q9NIS2_BABBO</name>
<proteinExistence type="evidence at transcript level"/>
<evidence type="ECO:0000313" key="1">
    <source>
        <dbReference type="EMBL" id="AAF31389.1"/>
    </source>
</evidence>
<gene>
    <name evidence="1" type="primary">ves1-alpha</name>
</gene>